<accession>A0ABP9L6B0</accession>
<name>A0ABP9L6B0_9ACTN</name>
<comment type="caution">
    <text evidence="2">The sequence shown here is derived from an EMBL/GenBank/DDBJ whole genome shotgun (WGS) entry which is preliminary data.</text>
</comment>
<dbReference type="Proteomes" id="UP001500124">
    <property type="component" value="Unassembled WGS sequence"/>
</dbReference>
<sequence>MAIGLLSAIAAVFYGSTVSILALTATFARRRTLRCEARSTLAVLMRGRTAESPQADRAVSGPDS</sequence>
<protein>
    <submittedName>
        <fullName evidence="2">Uncharacterized protein</fullName>
    </submittedName>
</protein>
<organism evidence="2 3">
    <name type="scientific">Streptomyces similanensis</name>
    <dbReference type="NCBI Taxonomy" id="1274988"/>
    <lineage>
        <taxon>Bacteria</taxon>
        <taxon>Bacillati</taxon>
        <taxon>Actinomycetota</taxon>
        <taxon>Actinomycetes</taxon>
        <taxon>Kitasatosporales</taxon>
        <taxon>Streptomycetaceae</taxon>
        <taxon>Streptomyces</taxon>
    </lineage>
</organism>
<keyword evidence="3" id="KW-1185">Reference proteome</keyword>
<gene>
    <name evidence="2" type="ORF">GCM10023336_54380</name>
</gene>
<keyword evidence="1" id="KW-0812">Transmembrane</keyword>
<reference evidence="3" key="1">
    <citation type="journal article" date="2019" name="Int. J. Syst. Evol. Microbiol.">
        <title>The Global Catalogue of Microorganisms (GCM) 10K type strain sequencing project: providing services to taxonomists for standard genome sequencing and annotation.</title>
        <authorList>
            <consortium name="The Broad Institute Genomics Platform"/>
            <consortium name="The Broad Institute Genome Sequencing Center for Infectious Disease"/>
            <person name="Wu L."/>
            <person name="Ma J."/>
        </authorList>
    </citation>
    <scope>NUCLEOTIDE SEQUENCE [LARGE SCALE GENOMIC DNA]</scope>
    <source>
        <strain evidence="3">JCM 18410</strain>
    </source>
</reference>
<evidence type="ECO:0000313" key="3">
    <source>
        <dbReference type="Proteomes" id="UP001500124"/>
    </source>
</evidence>
<keyword evidence="1" id="KW-1133">Transmembrane helix</keyword>
<proteinExistence type="predicted"/>
<evidence type="ECO:0000256" key="1">
    <source>
        <dbReference type="SAM" id="Phobius"/>
    </source>
</evidence>
<feature type="transmembrane region" description="Helical" evidence="1">
    <location>
        <begin position="6"/>
        <end position="28"/>
    </location>
</feature>
<keyword evidence="1" id="KW-0472">Membrane</keyword>
<dbReference type="EMBL" id="BAABKC010000086">
    <property type="protein sequence ID" value="GAA5069890.1"/>
    <property type="molecule type" value="Genomic_DNA"/>
</dbReference>
<evidence type="ECO:0000313" key="2">
    <source>
        <dbReference type="EMBL" id="GAA5069890.1"/>
    </source>
</evidence>